<evidence type="ECO:0000256" key="1">
    <source>
        <dbReference type="ARBA" id="ARBA00006484"/>
    </source>
</evidence>
<dbReference type="AlphaFoldDB" id="A0ABD5YHQ4"/>
<dbReference type="PRINTS" id="PR00081">
    <property type="entry name" value="GDHRDH"/>
</dbReference>
<dbReference type="Gene3D" id="3.40.50.720">
    <property type="entry name" value="NAD(P)-binding Rossmann-like Domain"/>
    <property type="match status" value="1"/>
</dbReference>
<proteinExistence type="inferred from homology"/>
<dbReference type="EMBL" id="JBHTAX010000001">
    <property type="protein sequence ID" value="MFC7188829.1"/>
    <property type="molecule type" value="Genomic_DNA"/>
</dbReference>
<comment type="caution">
    <text evidence="4">The sequence shown here is derived from an EMBL/GenBank/DDBJ whole genome shotgun (WGS) entry which is preliminary data.</text>
</comment>
<accession>A0ABD5YHQ4</accession>
<dbReference type="PRINTS" id="PR00080">
    <property type="entry name" value="SDRFAMILY"/>
</dbReference>
<sequence length="239" mass="25260">MADPLDIDYDGQVVILTGASGALGSAIVEQFAEMGATVCATDIVEPDDESALLDPNHEAVHFYKGDFTDEQSVERVTREVVSDHDRIDALCNIAGTWRGGDPIEDTSVDTFETLFDVNLKTMFLASKHALPHLQDSGGAIVSVSSRSSLEGGEGDGPYRASKAGVRLLTETIAAENKGVVRANAIMPSVIDTPMNREMMPDSDHEAWVDPADIATVVAFLCSNSASATSGAAIPVYGEA</sequence>
<evidence type="ECO:0000313" key="4">
    <source>
        <dbReference type="EMBL" id="MFC7188829.1"/>
    </source>
</evidence>
<dbReference type="CDD" id="cd05334">
    <property type="entry name" value="DHPR_SDR_c_like"/>
    <property type="match status" value="1"/>
</dbReference>
<comment type="similarity">
    <text evidence="1 3">Belongs to the short-chain dehydrogenases/reductases (SDR) family.</text>
</comment>
<dbReference type="FunFam" id="3.40.50.720:FF:000084">
    <property type="entry name" value="Short-chain dehydrogenase reductase"/>
    <property type="match status" value="1"/>
</dbReference>
<dbReference type="InterPro" id="IPR002347">
    <property type="entry name" value="SDR_fam"/>
</dbReference>
<evidence type="ECO:0000313" key="5">
    <source>
        <dbReference type="Proteomes" id="UP001596417"/>
    </source>
</evidence>
<dbReference type="PANTHER" id="PTHR24321">
    <property type="entry name" value="DEHYDROGENASES, SHORT CHAIN"/>
    <property type="match status" value="1"/>
</dbReference>
<protein>
    <submittedName>
        <fullName evidence="4">SDR family oxidoreductase</fullName>
    </submittedName>
</protein>
<evidence type="ECO:0000256" key="3">
    <source>
        <dbReference type="RuleBase" id="RU000363"/>
    </source>
</evidence>
<dbReference type="Proteomes" id="UP001596417">
    <property type="component" value="Unassembled WGS sequence"/>
</dbReference>
<name>A0ABD5YHQ4_9EURY</name>
<dbReference type="SUPFAM" id="SSF51735">
    <property type="entry name" value="NAD(P)-binding Rossmann-fold domains"/>
    <property type="match status" value="1"/>
</dbReference>
<keyword evidence="5" id="KW-1185">Reference proteome</keyword>
<dbReference type="Pfam" id="PF00106">
    <property type="entry name" value="adh_short"/>
    <property type="match status" value="1"/>
</dbReference>
<dbReference type="RefSeq" id="WP_264555263.1">
    <property type="nucleotide sequence ID" value="NZ_CP109979.1"/>
</dbReference>
<keyword evidence="2" id="KW-0560">Oxidoreductase</keyword>
<dbReference type="GeneID" id="76198390"/>
<gene>
    <name evidence="4" type="ORF">ACFQL7_02520</name>
</gene>
<reference evidence="4 5" key="1">
    <citation type="journal article" date="2019" name="Int. J. Syst. Evol. Microbiol.">
        <title>The Global Catalogue of Microorganisms (GCM) 10K type strain sequencing project: providing services to taxonomists for standard genome sequencing and annotation.</title>
        <authorList>
            <consortium name="The Broad Institute Genomics Platform"/>
            <consortium name="The Broad Institute Genome Sequencing Center for Infectious Disease"/>
            <person name="Wu L."/>
            <person name="Ma J."/>
        </authorList>
    </citation>
    <scope>NUCLEOTIDE SEQUENCE [LARGE SCALE GENOMIC DNA]</scope>
    <source>
        <strain evidence="4 5">RDMS1</strain>
    </source>
</reference>
<dbReference type="GO" id="GO:0016491">
    <property type="term" value="F:oxidoreductase activity"/>
    <property type="evidence" value="ECO:0007669"/>
    <property type="project" value="UniProtKB-KW"/>
</dbReference>
<dbReference type="InterPro" id="IPR036291">
    <property type="entry name" value="NAD(P)-bd_dom_sf"/>
</dbReference>
<organism evidence="4 5">
    <name type="scientific">Halocatena marina</name>
    <dbReference type="NCBI Taxonomy" id="2934937"/>
    <lineage>
        <taxon>Archaea</taxon>
        <taxon>Methanobacteriati</taxon>
        <taxon>Methanobacteriota</taxon>
        <taxon>Stenosarchaea group</taxon>
        <taxon>Halobacteria</taxon>
        <taxon>Halobacteriales</taxon>
        <taxon>Natronomonadaceae</taxon>
        <taxon>Halocatena</taxon>
    </lineage>
</organism>
<dbReference type="PANTHER" id="PTHR24321:SF8">
    <property type="entry name" value="ESTRADIOL 17-BETA-DEHYDROGENASE 8-RELATED"/>
    <property type="match status" value="1"/>
</dbReference>
<evidence type="ECO:0000256" key="2">
    <source>
        <dbReference type="ARBA" id="ARBA00023002"/>
    </source>
</evidence>